<keyword evidence="2" id="KW-1185">Reference proteome</keyword>
<proteinExistence type="predicted"/>
<reference evidence="1 2" key="1">
    <citation type="submission" date="2020-04" db="EMBL/GenBank/DDBJ databases">
        <title>MicrobeNet Type strains.</title>
        <authorList>
            <person name="Nicholson A.C."/>
        </authorList>
    </citation>
    <scope>NUCLEOTIDE SEQUENCE [LARGE SCALE GENOMIC DNA]</scope>
    <source>
        <strain evidence="1 2">DSM 45078</strain>
    </source>
</reference>
<gene>
    <name evidence="1" type="ORF">HGA13_05005</name>
</gene>
<organism evidence="1 2">
    <name type="scientific">Nocardia speluncae</name>
    <dbReference type="NCBI Taxonomy" id="419477"/>
    <lineage>
        <taxon>Bacteria</taxon>
        <taxon>Bacillati</taxon>
        <taxon>Actinomycetota</taxon>
        <taxon>Actinomycetes</taxon>
        <taxon>Mycobacteriales</taxon>
        <taxon>Nocardiaceae</taxon>
        <taxon>Nocardia</taxon>
    </lineage>
</organism>
<protein>
    <submittedName>
        <fullName evidence="1">Glyoxalase</fullName>
    </submittedName>
</protein>
<dbReference type="Gene3D" id="3.10.180.10">
    <property type="entry name" value="2,3-Dihydroxybiphenyl 1,2-Dioxygenase, domain 1"/>
    <property type="match status" value="1"/>
</dbReference>
<dbReference type="AlphaFoldDB" id="A0A846XES6"/>
<dbReference type="RefSeq" id="WP_068036687.1">
    <property type="nucleotide sequence ID" value="NZ_JAAXOO010000001.1"/>
</dbReference>
<accession>A0A846XES6</accession>
<name>A0A846XES6_9NOCA</name>
<sequence length="242" mass="26565">MGDTAVPVMSTHDLARTLEFWRMLGYTVTHEQHKPYVYGALRAHDCEIHYYGAANGHERQAQETGGCLIMVDDVAGRHRDFTAALRERYGKVPAKGDARITRFRPGQTRFSAVDPDGNWITYIQADEPDDAVDYGGSAELSGLAKVLDNARILRDYKIDDAAAERALEAGLRRHGADASRIDRARAYAALAELAVALKNPAKADARRADLAALSLTESERAELATELDAADALTSWLDHEGQ</sequence>
<dbReference type="EMBL" id="JAAXOO010000001">
    <property type="protein sequence ID" value="NKY32434.1"/>
    <property type="molecule type" value="Genomic_DNA"/>
</dbReference>
<dbReference type="SUPFAM" id="SSF54593">
    <property type="entry name" value="Glyoxalase/Bleomycin resistance protein/Dihydroxybiphenyl dioxygenase"/>
    <property type="match status" value="1"/>
</dbReference>
<evidence type="ECO:0000313" key="2">
    <source>
        <dbReference type="Proteomes" id="UP000565715"/>
    </source>
</evidence>
<dbReference type="Proteomes" id="UP000565715">
    <property type="component" value="Unassembled WGS sequence"/>
</dbReference>
<evidence type="ECO:0000313" key="1">
    <source>
        <dbReference type="EMBL" id="NKY32434.1"/>
    </source>
</evidence>
<comment type="caution">
    <text evidence="1">The sequence shown here is derived from an EMBL/GenBank/DDBJ whole genome shotgun (WGS) entry which is preliminary data.</text>
</comment>
<dbReference type="InterPro" id="IPR029068">
    <property type="entry name" value="Glyas_Bleomycin-R_OHBP_Dase"/>
</dbReference>